<dbReference type="AlphaFoldDB" id="A0A150G1K5"/>
<reference evidence="3" key="1">
    <citation type="journal article" date="2016" name="Nat. Commun.">
        <title>The Gonium pectorale genome demonstrates co-option of cell cycle regulation during the evolution of multicellularity.</title>
        <authorList>
            <person name="Hanschen E.R."/>
            <person name="Marriage T.N."/>
            <person name="Ferris P.J."/>
            <person name="Hamaji T."/>
            <person name="Toyoda A."/>
            <person name="Fujiyama A."/>
            <person name="Neme R."/>
            <person name="Noguchi H."/>
            <person name="Minakuchi Y."/>
            <person name="Suzuki M."/>
            <person name="Kawai-Toyooka H."/>
            <person name="Smith D.R."/>
            <person name="Sparks H."/>
            <person name="Anderson J."/>
            <person name="Bakaric R."/>
            <person name="Luria V."/>
            <person name="Karger A."/>
            <person name="Kirschner M.W."/>
            <person name="Durand P.M."/>
            <person name="Michod R.E."/>
            <person name="Nozaki H."/>
            <person name="Olson B.J."/>
        </authorList>
    </citation>
    <scope>NUCLEOTIDE SEQUENCE [LARGE SCALE GENOMIC DNA]</scope>
    <source>
        <strain evidence="3">NIES-2863</strain>
    </source>
</reference>
<evidence type="ECO:0000256" key="1">
    <source>
        <dbReference type="SAM" id="MobiDB-lite"/>
    </source>
</evidence>
<feature type="region of interest" description="Disordered" evidence="1">
    <location>
        <begin position="659"/>
        <end position="678"/>
    </location>
</feature>
<name>A0A150G1K5_GONPE</name>
<dbReference type="GO" id="GO:0030149">
    <property type="term" value="P:sphingolipid catabolic process"/>
    <property type="evidence" value="ECO:0007669"/>
    <property type="project" value="TreeGrafter"/>
</dbReference>
<accession>A0A150G1K5</accession>
<proteinExistence type="predicted"/>
<comment type="caution">
    <text evidence="2">The sequence shown here is derived from an EMBL/GenBank/DDBJ whole genome shotgun (WGS) entry which is preliminary data.</text>
</comment>
<sequence>MLPLREPLEEHWSVRVWPQLVPELAEHVVSFLDRNEVAATFRHVNKATAERFRGPQHIVIRLSQPVPPHAFAAHWLAPGATRGLTLDRRKQLVRLVAASGVLPNLQVALRVAGFFGGCHAMFEAAAGTGQLPVCQLLWDCSRSRSQSVGNARVARRPEVFARFACRPSDALASAAGGGHRRVCEWLLAADRGALHHRAVHAAARGGYAALAEWLLLQLPPPGTARADQSARHLASVAHGCDLPALQRTWPRAGPSRGPDPEPVSADLDPIGAAAGSPTPDWAAKVEWLEAQGCPRTLGAAEQAASLPDDGEALARLTWLRGRGCPVGVGAVPRWRGTPWARYPVGAVPRGRGARRRPQRQHRGAAGPAVGGAAAGGQRRLGRARRGAARGGHLAALQVLHAAGLRVHGPTLAGLAAQAGQLQVLHAAGLRVHGPTLAGLAAQAGQLQVLYAAGLRVHGPTLAGLAAQAGQLQVLHAAGLRVHGPTLAGLAAQAGQLQVLAWLLAAQLAEPVVLGAQLFTAAAESGSVELLAWLRQRGCPWDSDAYSAAAAAGCEAALEWLAERGCPMEESGQPYIEACCNGDLASARCLRRLGVPWGPDGRVFLEVARNESNPAPLALLRWLLREGCPAGDYEEVEEGLADSSFQRVYQVLGLLEEHQGRRQPGHGGRHGPGIATADW</sequence>
<evidence type="ECO:0000313" key="2">
    <source>
        <dbReference type="EMBL" id="KXZ43727.1"/>
    </source>
</evidence>
<gene>
    <name evidence="2" type="ORF">GPECTOR_82g261</name>
</gene>
<keyword evidence="3" id="KW-1185">Reference proteome</keyword>
<protein>
    <submittedName>
        <fullName evidence="2">Uncharacterized protein</fullName>
    </submittedName>
</protein>
<dbReference type="GO" id="GO:0005783">
    <property type="term" value="C:endoplasmic reticulum"/>
    <property type="evidence" value="ECO:0007669"/>
    <property type="project" value="TreeGrafter"/>
</dbReference>
<evidence type="ECO:0000313" key="3">
    <source>
        <dbReference type="Proteomes" id="UP000075714"/>
    </source>
</evidence>
<dbReference type="PANTHER" id="PTHR12393">
    <property type="entry name" value="SPHINGOMYELIN PHOSPHODIESTERASE RELATED"/>
    <property type="match status" value="1"/>
</dbReference>
<feature type="region of interest" description="Disordered" evidence="1">
    <location>
        <begin position="249"/>
        <end position="278"/>
    </location>
</feature>
<dbReference type="EMBL" id="LSYV01000083">
    <property type="protein sequence ID" value="KXZ43727.1"/>
    <property type="molecule type" value="Genomic_DNA"/>
</dbReference>
<dbReference type="GO" id="GO:0046513">
    <property type="term" value="P:ceramide biosynthetic process"/>
    <property type="evidence" value="ECO:0007669"/>
    <property type="project" value="TreeGrafter"/>
</dbReference>
<feature type="region of interest" description="Disordered" evidence="1">
    <location>
        <begin position="347"/>
        <end position="384"/>
    </location>
</feature>
<dbReference type="Proteomes" id="UP000075714">
    <property type="component" value="Unassembled WGS sequence"/>
</dbReference>
<dbReference type="Gene3D" id="1.25.40.20">
    <property type="entry name" value="Ankyrin repeat-containing domain"/>
    <property type="match status" value="1"/>
</dbReference>
<dbReference type="GO" id="GO:0071944">
    <property type="term" value="C:cell periphery"/>
    <property type="evidence" value="ECO:0007669"/>
    <property type="project" value="TreeGrafter"/>
</dbReference>
<feature type="compositionally biased region" description="Basic residues" evidence="1">
    <location>
        <begin position="351"/>
        <end position="362"/>
    </location>
</feature>
<dbReference type="GO" id="GO:0016020">
    <property type="term" value="C:membrane"/>
    <property type="evidence" value="ECO:0007669"/>
    <property type="project" value="TreeGrafter"/>
</dbReference>
<organism evidence="2 3">
    <name type="scientific">Gonium pectorale</name>
    <name type="common">Green alga</name>
    <dbReference type="NCBI Taxonomy" id="33097"/>
    <lineage>
        <taxon>Eukaryota</taxon>
        <taxon>Viridiplantae</taxon>
        <taxon>Chlorophyta</taxon>
        <taxon>core chlorophytes</taxon>
        <taxon>Chlorophyceae</taxon>
        <taxon>CS clade</taxon>
        <taxon>Chlamydomonadales</taxon>
        <taxon>Volvocaceae</taxon>
        <taxon>Gonium</taxon>
    </lineage>
</organism>
<dbReference type="PANTHER" id="PTHR12393:SF6">
    <property type="entry name" value="SPHINGOMYELIN PHOSPHODIESTERASE 2"/>
    <property type="match status" value="1"/>
</dbReference>
<dbReference type="InterPro" id="IPR036770">
    <property type="entry name" value="Ankyrin_rpt-contain_sf"/>
</dbReference>
<dbReference type="GO" id="GO:0004620">
    <property type="term" value="F:phospholipase activity"/>
    <property type="evidence" value="ECO:0007669"/>
    <property type="project" value="TreeGrafter"/>
</dbReference>